<proteinExistence type="predicted"/>
<organism evidence="2 3">
    <name type="scientific">Phytomonospora endophytica</name>
    <dbReference type="NCBI Taxonomy" id="714109"/>
    <lineage>
        <taxon>Bacteria</taxon>
        <taxon>Bacillati</taxon>
        <taxon>Actinomycetota</taxon>
        <taxon>Actinomycetes</taxon>
        <taxon>Micromonosporales</taxon>
        <taxon>Micromonosporaceae</taxon>
        <taxon>Phytomonospora</taxon>
    </lineage>
</organism>
<evidence type="ECO:0000256" key="1">
    <source>
        <dbReference type="SAM" id="MobiDB-lite"/>
    </source>
</evidence>
<dbReference type="Proteomes" id="UP000548476">
    <property type="component" value="Unassembled WGS sequence"/>
</dbReference>
<dbReference type="AlphaFoldDB" id="A0A841FPD9"/>
<sequence>MAPHFADDPPPRLLMWLRVREYAVPPSMIETATARRAAGDWAGACAAARVDVDLDLRAVRRRHGTELLARLRADLRRLAPDLLRWHAPRIAPDGRLRPGLTIPLARYDTADGTPLRLVVRTPPTWADAGQRMSLGLWEGPASVSRRHPHPHPDRRHRLDLHRHLWDAGRSGELARRCGTPVDGPSADPQWAVSRWAAEAESLLRAEGLPRGAFTVRLGGRRHAVYELVAPDDSHAPTLRPVPDSLRPREIAALPVLPEAAARVLPDLELLRAGLIGHDRLHPLVASALSGEPGGARPVAASGDPHRVECRGEVHRIAMRDGVLTAVDHDPAQLHREHLLVALGGPGLPCLRAIDAVHRDPEALPAVRERIRHGDFTGALDVVEGLIGPAAILRAGPLLEELESAAARRVEHGLFRSGLAGILLSEPARTGPRRERLNRRTPPSVRARLSRRSRPRTGQFA</sequence>
<dbReference type="RefSeq" id="WP_184790777.1">
    <property type="nucleotide sequence ID" value="NZ_BONT01000066.1"/>
</dbReference>
<comment type="caution">
    <text evidence="2">The sequence shown here is derived from an EMBL/GenBank/DDBJ whole genome shotgun (WGS) entry which is preliminary data.</text>
</comment>
<feature type="region of interest" description="Disordered" evidence="1">
    <location>
        <begin position="429"/>
        <end position="460"/>
    </location>
</feature>
<evidence type="ECO:0000313" key="3">
    <source>
        <dbReference type="Proteomes" id="UP000548476"/>
    </source>
</evidence>
<accession>A0A841FPD9</accession>
<dbReference type="EMBL" id="JACHGT010000014">
    <property type="protein sequence ID" value="MBB6037975.1"/>
    <property type="molecule type" value="Genomic_DNA"/>
</dbReference>
<reference evidence="2 3" key="1">
    <citation type="submission" date="2020-08" db="EMBL/GenBank/DDBJ databases">
        <title>Genomic Encyclopedia of Type Strains, Phase IV (KMG-IV): sequencing the most valuable type-strain genomes for metagenomic binning, comparative biology and taxonomic classification.</title>
        <authorList>
            <person name="Goeker M."/>
        </authorList>
    </citation>
    <scope>NUCLEOTIDE SEQUENCE [LARGE SCALE GENOMIC DNA]</scope>
    <source>
        <strain evidence="2 3">YIM 65646</strain>
    </source>
</reference>
<gene>
    <name evidence="2" type="ORF">HNR73_005855</name>
</gene>
<name>A0A841FPD9_9ACTN</name>
<keyword evidence="3" id="KW-1185">Reference proteome</keyword>
<protein>
    <submittedName>
        <fullName evidence="2">Uncharacterized protein</fullName>
    </submittedName>
</protein>
<evidence type="ECO:0000313" key="2">
    <source>
        <dbReference type="EMBL" id="MBB6037975.1"/>
    </source>
</evidence>